<sequence length="885" mass="98953">MPVGVHYHPKSVSGVKMLSQMLGVAKTVQVCERCLTKQSLQNHIVKHENAHCNSKCDTCLQLKAICQDCQRKGHVSYLPALRCCESCLKESIQCRKVAVLAVVTDCEKCNKQALLEIQKMSENHNMPPELLLLTPLPDVVHIGKSLKCSWANWFIDLNGQMSNLVLIRTLRDSTDCDVRKPLRKLLTLECVRNKDRMAVEPIVRLTRPEVVEVLRKVALVVHTLVPEKYRFWTSNQQGVCRHPVAISPGPLGSVLALDYDFDSCCSRLLKIRLHQPADVTELQNGLKDARDLCFSRGVAFMAERGNACVRFKDIEGNVRLDPNSLRSRADLERILSNYNLSLDGTVPTLRKRLSQHLDQLEAKVKKCVLQTDVMLSKPAALCMVSDDILLCADDGHRAIYQIQLERDGVTIKGKSRKLVRYPEGAYRLESMTVSNAPDVYFTVAKSGQCNGGLYCFSMETGEVMTILENMTNSSKKIKKVAKFNDILVFTDIEARQVKRYNPLTKKVDTLVGDGREGEQDGTEKSCSFVQVHGICSVADTLFTTDAAAGKIKLITGLSGTTNFLSHLGILYDSFGIVCKGSTSQTITPEEVSQNVEKVNDYIKSTVRNVKETNHLKEGSATNGPQGTVSKKTQDSVELLLNGVNNLIRNITNVSPEYKDSIDWQTLLTTQVENLHAVSHFKHETFSALQYAIDFGTISKESLKRITEWGAKYYTHPSSYYTVPQTGMSFKEVQFMTPLPCEGLSKKDEEIMKEWLENYRPVRQRTVRSKTTKDKAGALPPAAYAKPKPDITAKVRFPDDQHDRTLPASSEINPLVSDVSLSFISDSNIPQVKLASAADFNQVEEYESDSEISEVDTDSDSEDLIISKPVVTRSGRQVKVWTRFDV</sequence>
<dbReference type="Proteomes" id="UP001159427">
    <property type="component" value="Unassembled WGS sequence"/>
</dbReference>
<comment type="caution">
    <text evidence="1">The sequence shown here is derived from an EMBL/GenBank/DDBJ whole genome shotgun (WGS) entry which is preliminary data.</text>
</comment>
<proteinExistence type="predicted"/>
<dbReference type="Gene3D" id="2.120.10.30">
    <property type="entry name" value="TolB, C-terminal domain"/>
    <property type="match status" value="1"/>
</dbReference>
<dbReference type="EMBL" id="CALNXI010001729">
    <property type="protein sequence ID" value="CAH3175885.1"/>
    <property type="molecule type" value="Genomic_DNA"/>
</dbReference>
<dbReference type="SUPFAM" id="SSF63829">
    <property type="entry name" value="Calcium-dependent phosphotriesterase"/>
    <property type="match status" value="1"/>
</dbReference>
<organism evidence="1 2">
    <name type="scientific">Porites evermanni</name>
    <dbReference type="NCBI Taxonomy" id="104178"/>
    <lineage>
        <taxon>Eukaryota</taxon>
        <taxon>Metazoa</taxon>
        <taxon>Cnidaria</taxon>
        <taxon>Anthozoa</taxon>
        <taxon>Hexacorallia</taxon>
        <taxon>Scleractinia</taxon>
        <taxon>Fungiina</taxon>
        <taxon>Poritidae</taxon>
        <taxon>Porites</taxon>
    </lineage>
</organism>
<gene>
    <name evidence="1" type="ORF">PEVE_00010350</name>
</gene>
<accession>A0ABN8R936</accession>
<evidence type="ECO:0000313" key="2">
    <source>
        <dbReference type="Proteomes" id="UP001159427"/>
    </source>
</evidence>
<dbReference type="InterPro" id="IPR011042">
    <property type="entry name" value="6-blade_b-propeller_TolB-like"/>
</dbReference>
<keyword evidence="2" id="KW-1185">Reference proteome</keyword>
<name>A0ABN8R936_9CNID</name>
<reference evidence="1 2" key="1">
    <citation type="submission" date="2022-05" db="EMBL/GenBank/DDBJ databases">
        <authorList>
            <consortium name="Genoscope - CEA"/>
            <person name="William W."/>
        </authorList>
    </citation>
    <scope>NUCLEOTIDE SEQUENCE [LARGE SCALE GENOMIC DNA]</scope>
</reference>
<evidence type="ECO:0000313" key="1">
    <source>
        <dbReference type="EMBL" id="CAH3175885.1"/>
    </source>
</evidence>
<protein>
    <recommendedName>
        <fullName evidence="3">C2H2-type domain-containing protein</fullName>
    </recommendedName>
</protein>
<evidence type="ECO:0008006" key="3">
    <source>
        <dbReference type="Google" id="ProtNLM"/>
    </source>
</evidence>